<evidence type="ECO:0000313" key="1">
    <source>
        <dbReference type="EMBL" id="OPJ83411.1"/>
    </source>
</evidence>
<accession>A0A1V4KG96</accession>
<gene>
    <name evidence="1" type="ORF">AV530_006309</name>
</gene>
<keyword evidence="2" id="KW-1185">Reference proteome</keyword>
<comment type="caution">
    <text evidence="1">The sequence shown here is derived from an EMBL/GenBank/DDBJ whole genome shotgun (WGS) entry which is preliminary data.</text>
</comment>
<proteinExistence type="predicted"/>
<dbReference type="Proteomes" id="UP000190648">
    <property type="component" value="Unassembled WGS sequence"/>
</dbReference>
<protein>
    <submittedName>
        <fullName evidence="1">Uncharacterized protein</fullName>
    </submittedName>
</protein>
<dbReference type="AlphaFoldDB" id="A0A1V4KG96"/>
<evidence type="ECO:0000313" key="2">
    <source>
        <dbReference type="Proteomes" id="UP000190648"/>
    </source>
</evidence>
<reference evidence="1 2" key="1">
    <citation type="submission" date="2016-02" db="EMBL/GenBank/DDBJ databases">
        <title>Band-tailed pigeon sequencing and assembly.</title>
        <authorList>
            <person name="Soares A.E."/>
            <person name="Novak B.J."/>
            <person name="Rice E.S."/>
            <person name="O'Connell B."/>
            <person name="Chang D."/>
            <person name="Weber S."/>
            <person name="Shapiro B."/>
        </authorList>
    </citation>
    <scope>NUCLEOTIDE SEQUENCE [LARGE SCALE GENOMIC DNA]</scope>
    <source>
        <strain evidence="1">BTP2013</strain>
        <tissue evidence="1">Blood</tissue>
    </source>
</reference>
<dbReference type="EMBL" id="LSYS01003169">
    <property type="protein sequence ID" value="OPJ83411.1"/>
    <property type="molecule type" value="Genomic_DNA"/>
</dbReference>
<name>A0A1V4KG96_PATFA</name>
<sequence>MAGGHRAPGQEKIQWKRQKSLAGISQERTGLGSEALCMAPSSLMYRRLACSGNRAANKWERQLSKVLLKS</sequence>
<organism evidence="1 2">
    <name type="scientific">Patagioenas fasciata monilis</name>
    <dbReference type="NCBI Taxonomy" id="372326"/>
    <lineage>
        <taxon>Eukaryota</taxon>
        <taxon>Metazoa</taxon>
        <taxon>Chordata</taxon>
        <taxon>Craniata</taxon>
        <taxon>Vertebrata</taxon>
        <taxon>Euteleostomi</taxon>
        <taxon>Archelosauria</taxon>
        <taxon>Archosauria</taxon>
        <taxon>Dinosauria</taxon>
        <taxon>Saurischia</taxon>
        <taxon>Theropoda</taxon>
        <taxon>Coelurosauria</taxon>
        <taxon>Aves</taxon>
        <taxon>Neognathae</taxon>
        <taxon>Neoaves</taxon>
        <taxon>Columbimorphae</taxon>
        <taxon>Columbiformes</taxon>
        <taxon>Columbidae</taxon>
        <taxon>Patagioenas</taxon>
    </lineage>
</organism>